<dbReference type="RefSeq" id="WP_037511352.1">
    <property type="nucleotide sequence ID" value="NZ_JACBZE010000009.1"/>
</dbReference>
<dbReference type="InterPro" id="IPR043138">
    <property type="entry name" value="GGT_lsub"/>
</dbReference>
<dbReference type="Proteomes" id="UP000292734">
    <property type="component" value="Unassembled WGS sequence"/>
</dbReference>
<dbReference type="SUPFAM" id="SSF56235">
    <property type="entry name" value="N-terminal nucleophile aminohydrolases (Ntn hydrolases)"/>
    <property type="match status" value="1"/>
</dbReference>
<comment type="caution">
    <text evidence="1">The sequence shown here is derived from an EMBL/GenBank/DDBJ whole genome shotgun (WGS) entry which is preliminary data.</text>
</comment>
<dbReference type="GO" id="GO:0016740">
    <property type="term" value="F:transferase activity"/>
    <property type="evidence" value="ECO:0007669"/>
    <property type="project" value="UniProtKB-KW"/>
</dbReference>
<dbReference type="InterPro" id="IPR052896">
    <property type="entry name" value="GGT-like_enzyme"/>
</dbReference>
<evidence type="ECO:0000313" key="2">
    <source>
        <dbReference type="Proteomes" id="UP000292734"/>
    </source>
</evidence>
<dbReference type="PANTHER" id="PTHR43881:SF1">
    <property type="entry name" value="GAMMA-GLUTAMYLTRANSPEPTIDASE (AFU_ORTHOLOGUE AFUA_4G13580)"/>
    <property type="match status" value="1"/>
</dbReference>
<dbReference type="PROSITE" id="PS51318">
    <property type="entry name" value="TAT"/>
    <property type="match status" value="1"/>
</dbReference>
<reference evidence="1 2" key="1">
    <citation type="submission" date="2019-02" db="EMBL/GenBank/DDBJ databases">
        <authorList>
            <person name="Feng G."/>
        </authorList>
    </citation>
    <scope>NUCLEOTIDE SEQUENCE [LARGE SCALE GENOMIC DNA]</scope>
    <source>
        <strain evidence="1 2">DSM 26779</strain>
    </source>
</reference>
<name>A0A4Q4IY23_9SPHN</name>
<dbReference type="Gene3D" id="3.60.20.40">
    <property type="match status" value="1"/>
</dbReference>
<sequence length="626" mass="65474">MAAPDKPRRPEALDRRELLAAGLSGLALAGIASTAGAQSGARAPDAPRSGGTSVAAHRVEVPMPHGGVTAGHPLAAMAGTRMLMQGGSAADAVVAAMAVMNVVEPWASSAGGNGFATCLDRKAGKVHSLAFTGGAPRLLDPQVDPKALDHGPRALTVPGAFGGWIALARRFGRLPLATLLEPAIGYARDGHPLDPSIALFIGRAQKTISLYPTSAALFLPDGQPPAPRSTFRNPDLARTFQALADAETAALKGGADRDRALQAAYDYFYTGPIAREFARFSTETGGWLRLDDLKAYRPRWSDPVSTHYRGLDVYSSPLTSRTGLELCEQLNLVEGFDLAALPADGPQLAHLLIEAIKVAKADVYRYASDPRFAQTPVEGLLSKRFAAERRKLIDPARAGLYPEGGNAAAFDQAAALERARPRFAARGDDRTRGGDTTSLSAVDADGNAIAVTTTIGGGFGTFLVMGNTGILFNNGLRLGSTAPYDGHPNKVAPGKVALLGNGPTILLDKGRLHLVFGSPGGETIGQTQFQFLVNIVDRGMPIQAAIEAPRFALDADPNFYRPGAAVTVQAEGRFPDPVLQGLAAMGHRIEKVGPYAIGSVQGISVAPSGARMGGADPRRMGYAVGY</sequence>
<keyword evidence="1" id="KW-0808">Transferase</keyword>
<dbReference type="AlphaFoldDB" id="A0A4Q4IY23"/>
<dbReference type="InterPro" id="IPR029055">
    <property type="entry name" value="Ntn_hydrolases_N"/>
</dbReference>
<organism evidence="1 2">
    <name type="scientific">Sphingobium indicum</name>
    <dbReference type="NCBI Taxonomy" id="332055"/>
    <lineage>
        <taxon>Bacteria</taxon>
        <taxon>Pseudomonadati</taxon>
        <taxon>Pseudomonadota</taxon>
        <taxon>Alphaproteobacteria</taxon>
        <taxon>Sphingomonadales</taxon>
        <taxon>Sphingomonadaceae</taxon>
        <taxon>Sphingobium</taxon>
    </lineage>
</organism>
<evidence type="ECO:0000313" key="1">
    <source>
        <dbReference type="EMBL" id="RYL98542.1"/>
    </source>
</evidence>
<gene>
    <name evidence="1" type="ORF">EWH08_16955</name>
</gene>
<dbReference type="Pfam" id="PF01019">
    <property type="entry name" value="G_glu_transpept"/>
    <property type="match status" value="1"/>
</dbReference>
<dbReference type="PRINTS" id="PR01210">
    <property type="entry name" value="GGTRANSPTASE"/>
</dbReference>
<dbReference type="Gene3D" id="1.10.246.130">
    <property type="match status" value="1"/>
</dbReference>
<accession>A0A4Q4IY23</accession>
<protein>
    <submittedName>
        <fullName evidence="1">Gamma-glutamyltransferase family protein</fullName>
    </submittedName>
</protein>
<dbReference type="InterPro" id="IPR043137">
    <property type="entry name" value="GGT_ssub_C"/>
</dbReference>
<dbReference type="InterPro" id="IPR006311">
    <property type="entry name" value="TAT_signal"/>
</dbReference>
<proteinExistence type="predicted"/>
<dbReference type="EMBL" id="SEOM01000008">
    <property type="protein sequence ID" value="RYL98542.1"/>
    <property type="molecule type" value="Genomic_DNA"/>
</dbReference>
<dbReference type="PANTHER" id="PTHR43881">
    <property type="entry name" value="GAMMA-GLUTAMYLTRANSPEPTIDASE (AFU_ORTHOLOGUE AFUA_4G13580)"/>
    <property type="match status" value="1"/>
</dbReference>